<gene>
    <name evidence="1" type="ORF">ACOLOM_LOCUS10443</name>
</gene>
<comment type="caution">
    <text evidence="1">The sequence shown here is derived from an EMBL/GenBank/DDBJ whole genome shotgun (WGS) entry which is preliminary data.</text>
</comment>
<dbReference type="Proteomes" id="UP000789525">
    <property type="component" value="Unassembled WGS sequence"/>
</dbReference>
<accession>A0ACA9PF89</accession>
<keyword evidence="2" id="KW-1185">Reference proteome</keyword>
<protein>
    <submittedName>
        <fullName evidence="1">6059_t:CDS:1</fullName>
    </submittedName>
</protein>
<evidence type="ECO:0000313" key="2">
    <source>
        <dbReference type="Proteomes" id="UP000789525"/>
    </source>
</evidence>
<dbReference type="EMBL" id="CAJVPT010033686">
    <property type="protein sequence ID" value="CAG8705672.1"/>
    <property type="molecule type" value="Genomic_DNA"/>
</dbReference>
<organism evidence="1 2">
    <name type="scientific">Acaulospora colombiana</name>
    <dbReference type="NCBI Taxonomy" id="27376"/>
    <lineage>
        <taxon>Eukaryota</taxon>
        <taxon>Fungi</taxon>
        <taxon>Fungi incertae sedis</taxon>
        <taxon>Mucoromycota</taxon>
        <taxon>Glomeromycotina</taxon>
        <taxon>Glomeromycetes</taxon>
        <taxon>Diversisporales</taxon>
        <taxon>Acaulosporaceae</taxon>
        <taxon>Acaulospora</taxon>
    </lineage>
</organism>
<evidence type="ECO:0000313" key="1">
    <source>
        <dbReference type="EMBL" id="CAG8705672.1"/>
    </source>
</evidence>
<reference evidence="1" key="1">
    <citation type="submission" date="2021-06" db="EMBL/GenBank/DDBJ databases">
        <authorList>
            <person name="Kallberg Y."/>
            <person name="Tangrot J."/>
            <person name="Rosling A."/>
        </authorList>
    </citation>
    <scope>NUCLEOTIDE SEQUENCE</scope>
    <source>
        <strain evidence="1">CL356</strain>
    </source>
</reference>
<name>A0ACA9PF89_9GLOM</name>
<proteinExistence type="predicted"/>
<sequence>MSRRGGLENNASLNRGCQLALFQANQPLAFQMGQWNRPSKSVGILEDIAGEHASDVPLGISPPPSSVSMQIDTAQSEPIYPYALRLVASLLGLLCDVAIMFGRSRSKSASRGQIAEQVAPQHLLYQNTPVTGVPVFKEQKRKRTGSIAYGTHGYYITLPLESNMQVKPIEHSPQMVYYGPRGQVMNVLPYDPRYSPQSLDLNSRGRPRSNTAHEKYIVSPGASDSVIAPPGGYLPNEIGHEHSKGWFNSIKDSFRSRSKSRERDSLSSHGVDLFTKGKWRWTWSKSSLDEWKRIYACNPLKIPILLSVVTVLAHPILNADATGLRLDIEMSAQIQRPEPYTTPSTSDIPTNALKSLGSVLNITAAVDTIPMLNPL</sequence>